<dbReference type="Gene3D" id="3.50.50.60">
    <property type="entry name" value="FAD/NAD(P)-binding domain"/>
    <property type="match status" value="1"/>
</dbReference>
<accession>A0A5B2VXH7</accession>
<dbReference type="AlphaFoldDB" id="A0A5B2VXH7"/>
<dbReference type="Pfam" id="PF12831">
    <property type="entry name" value="FAD_oxidored"/>
    <property type="match status" value="1"/>
</dbReference>
<comment type="caution">
    <text evidence="6">The sequence shown here is derived from an EMBL/GenBank/DDBJ whole genome shotgun (WGS) entry which is preliminary data.</text>
</comment>
<name>A0A5B2VXH7_9BACT</name>
<reference evidence="6 7" key="2">
    <citation type="submission" date="2019-09" db="EMBL/GenBank/DDBJ databases">
        <authorList>
            <person name="Jin C."/>
        </authorList>
    </citation>
    <scope>NUCLEOTIDE SEQUENCE [LARGE SCALE GENOMIC DNA]</scope>
    <source>
        <strain evidence="6 7">BN140078</strain>
    </source>
</reference>
<sequence>MIKSGTTDSRSFPQVNIHADLVVTGGGLSGVCCAITAARQGLKVALVQDRPVLGGNASSEVRLWILGATSHMGNNNRWAREGGLVDEILVENTYRNPEGNPVIFDTVLLDKVKREPNITLLLNTSVYAVEKKDAVTIQSLKAFCSQNQKEYTLTAPFFCDASGDGVVGFLSGAAFRMGAESREEFGELFAPSAEYGELLGHTLYFYSKDTGRPVTFTPPEFALTDITKIPRFKTFNAKDFGCKLWWIEYGGRMDTVHDTEDIKWELWKVVYGVWNHIKNSGGFPEAETLTLEWVGAIPGKRESRRFEGDYMLRQQDVIEQRTHADAVAFGGWSVDLHPADGVFSELPGCNQWHSKGIYQIPYRCLYSRNINNLFLGGRIISASHVAFASSRVMATAAYVSQAVGVAAAVCKEQGILPAEIISKGHITALQQRLLRTGQHIPGVQLRDPQDLVHTATIKASSELVLKEFPGQPLLKPLSLSVAQLLPLPQGEIAPFIFHADAAAATTLDVELRISSKPGNHTPDITLAKQTIDIHPGRNCMRLQFNASMAAPGYAFITFMKNPLVQLHHTDKRVTGVLSVFNSVNKAVSNYGKQTPPEDIGMEAFEFWCPQRRPEGQNIAVKYDTGIDLFKAENIRNGINRPTNAPNAWVADWNDPHPQLQLSWDKPQQISQIDLFFDADYDHPMESVLMSHPEKVMPFCVREYRIKDGAGNIIAAKKDNYQTYNRVVLEQPITTDQLTLELEHPSADVPAAVFAVRCYGTVEG</sequence>
<dbReference type="SUPFAM" id="SSF51905">
    <property type="entry name" value="FAD/NAD(P)-binding domain"/>
    <property type="match status" value="1"/>
</dbReference>
<evidence type="ECO:0000256" key="2">
    <source>
        <dbReference type="ARBA" id="ARBA00022723"/>
    </source>
</evidence>
<dbReference type="RefSeq" id="WP_149838176.1">
    <property type="nucleotide sequence ID" value="NZ_VUOC01000002.1"/>
</dbReference>
<keyword evidence="1" id="KW-0004">4Fe-4S</keyword>
<protein>
    <submittedName>
        <fullName evidence="6">FAD-dependent oxidoreductase</fullName>
    </submittedName>
</protein>
<dbReference type="EMBL" id="VUOC01000002">
    <property type="protein sequence ID" value="KAA2243300.1"/>
    <property type="molecule type" value="Genomic_DNA"/>
</dbReference>
<proteinExistence type="predicted"/>
<keyword evidence="2" id="KW-0479">Metal-binding</keyword>
<evidence type="ECO:0000313" key="7">
    <source>
        <dbReference type="Proteomes" id="UP000324611"/>
    </source>
</evidence>
<dbReference type="PANTHER" id="PTHR43498">
    <property type="entry name" value="FERREDOXIN:COB-COM HETERODISULFIDE REDUCTASE SUBUNIT A"/>
    <property type="match status" value="1"/>
</dbReference>
<keyword evidence="7" id="KW-1185">Reference proteome</keyword>
<dbReference type="InterPro" id="IPR036188">
    <property type="entry name" value="FAD/NAD-bd_sf"/>
</dbReference>
<keyword evidence="3" id="KW-0560">Oxidoreductase</keyword>
<evidence type="ECO:0000256" key="3">
    <source>
        <dbReference type="ARBA" id="ARBA00023002"/>
    </source>
</evidence>
<dbReference type="InterPro" id="IPR039650">
    <property type="entry name" value="HdrA-like"/>
</dbReference>
<evidence type="ECO:0000313" key="6">
    <source>
        <dbReference type="EMBL" id="KAA2243300.1"/>
    </source>
</evidence>
<gene>
    <name evidence="6" type="ORF">F0L74_12385</name>
</gene>
<organism evidence="6 7">
    <name type="scientific">Chitinophaga agrisoli</name>
    <dbReference type="NCBI Taxonomy" id="2607653"/>
    <lineage>
        <taxon>Bacteria</taxon>
        <taxon>Pseudomonadati</taxon>
        <taxon>Bacteroidota</taxon>
        <taxon>Chitinophagia</taxon>
        <taxon>Chitinophagales</taxon>
        <taxon>Chitinophagaceae</taxon>
        <taxon>Chitinophaga</taxon>
    </lineage>
</organism>
<dbReference type="Proteomes" id="UP000324611">
    <property type="component" value="Unassembled WGS sequence"/>
</dbReference>
<dbReference type="GO" id="GO:0051539">
    <property type="term" value="F:4 iron, 4 sulfur cluster binding"/>
    <property type="evidence" value="ECO:0007669"/>
    <property type="project" value="UniProtKB-KW"/>
</dbReference>
<dbReference type="PANTHER" id="PTHR43498:SF1">
    <property type="entry name" value="COB--COM HETERODISULFIDE REDUCTASE IRON-SULFUR SUBUNIT A"/>
    <property type="match status" value="1"/>
</dbReference>
<evidence type="ECO:0000256" key="1">
    <source>
        <dbReference type="ARBA" id="ARBA00022485"/>
    </source>
</evidence>
<keyword evidence="5" id="KW-0411">Iron-sulfur</keyword>
<keyword evidence="4" id="KW-0408">Iron</keyword>
<dbReference type="GO" id="GO:0016491">
    <property type="term" value="F:oxidoreductase activity"/>
    <property type="evidence" value="ECO:0007669"/>
    <property type="project" value="UniProtKB-KW"/>
</dbReference>
<evidence type="ECO:0000256" key="4">
    <source>
        <dbReference type="ARBA" id="ARBA00023004"/>
    </source>
</evidence>
<evidence type="ECO:0000256" key="5">
    <source>
        <dbReference type="ARBA" id="ARBA00023014"/>
    </source>
</evidence>
<dbReference type="GO" id="GO:0046872">
    <property type="term" value="F:metal ion binding"/>
    <property type="evidence" value="ECO:0007669"/>
    <property type="project" value="UniProtKB-KW"/>
</dbReference>
<reference evidence="6 7" key="1">
    <citation type="submission" date="2019-09" db="EMBL/GenBank/DDBJ databases">
        <title>Chitinophaga ginsengihumi sp. nov., isolated from soil of ginseng rhizosphere.</title>
        <authorList>
            <person name="Lee J."/>
        </authorList>
    </citation>
    <scope>NUCLEOTIDE SEQUENCE [LARGE SCALE GENOMIC DNA]</scope>
    <source>
        <strain evidence="6 7">BN140078</strain>
    </source>
</reference>